<dbReference type="AlphaFoldDB" id="A0A4R2H6L7"/>
<dbReference type="OrthoDB" id="5380394at2"/>
<reference evidence="1" key="4">
    <citation type="submission" date="2024-05" db="EMBL/GenBank/DDBJ databases">
        <authorList>
            <person name="Sun Q."/>
            <person name="Zhou Y."/>
        </authorList>
    </citation>
    <scope>NUCLEOTIDE SEQUENCE</scope>
    <source>
        <strain evidence="1">CGMCC 1.15644</strain>
    </source>
</reference>
<evidence type="ECO:0000313" key="2">
    <source>
        <dbReference type="EMBL" id="TCO21435.1"/>
    </source>
</evidence>
<proteinExistence type="predicted"/>
<keyword evidence="4" id="KW-1185">Reference proteome</keyword>
<dbReference type="EMBL" id="SLWO01000007">
    <property type="protein sequence ID" value="TCO21435.1"/>
    <property type="molecule type" value="Genomic_DNA"/>
</dbReference>
<organism evidence="2 3">
    <name type="scientific">Pedobacter psychrotolerans</name>
    <dbReference type="NCBI Taxonomy" id="1843235"/>
    <lineage>
        <taxon>Bacteria</taxon>
        <taxon>Pseudomonadati</taxon>
        <taxon>Bacteroidota</taxon>
        <taxon>Sphingobacteriia</taxon>
        <taxon>Sphingobacteriales</taxon>
        <taxon>Sphingobacteriaceae</taxon>
        <taxon>Pedobacter</taxon>
    </lineage>
</organism>
<reference evidence="1" key="1">
    <citation type="journal article" date="2014" name="Int. J. Syst. Evol. Microbiol.">
        <title>Complete genome of a new Firmicutes species belonging to the dominant human colonic microbiota ('Ruminococcus bicirculans') reveals two chromosomes and a selective capacity to utilize plant glucans.</title>
        <authorList>
            <consortium name="NISC Comparative Sequencing Program"/>
            <person name="Wegmann U."/>
            <person name="Louis P."/>
            <person name="Goesmann A."/>
            <person name="Henrissat B."/>
            <person name="Duncan S.H."/>
            <person name="Flint H.J."/>
        </authorList>
    </citation>
    <scope>NUCLEOTIDE SEQUENCE</scope>
    <source>
        <strain evidence="1">CGMCC 1.15644</strain>
    </source>
</reference>
<evidence type="ECO:0000313" key="3">
    <source>
        <dbReference type="Proteomes" id="UP000295684"/>
    </source>
</evidence>
<dbReference type="InterPro" id="IPR027417">
    <property type="entry name" value="P-loop_NTPase"/>
</dbReference>
<accession>A0A4R2H6L7</accession>
<protein>
    <recommendedName>
        <fullName evidence="5">Sulfotransferase family protein</fullName>
    </recommendedName>
</protein>
<dbReference type="EMBL" id="BMJO01000001">
    <property type="protein sequence ID" value="GGE38633.1"/>
    <property type="molecule type" value="Genomic_DNA"/>
</dbReference>
<dbReference type="RefSeq" id="WP_132534788.1">
    <property type="nucleotide sequence ID" value="NZ_BMJO01000001.1"/>
</dbReference>
<gene>
    <name evidence="2" type="ORF">EV200_10724</name>
    <name evidence="1" type="ORF">GCM10011413_00220</name>
</gene>
<evidence type="ECO:0000313" key="4">
    <source>
        <dbReference type="Proteomes" id="UP000622648"/>
    </source>
</evidence>
<comment type="caution">
    <text evidence="2">The sequence shown here is derived from an EMBL/GenBank/DDBJ whole genome shotgun (WGS) entry which is preliminary data.</text>
</comment>
<sequence length="314" mass="36734">MKGLSDWIPYKINLLDNQWQVEWLDLGNHHIAEPFFDETIAIRRARMHERSVFRSVSDLNFMLEASENIEAVPLKGLIFHVSRCGSTLLSQVLSTAEENIVYAEAPLIDQILRAHENDISFDTEKVKLYLKSAVKLLGQKRNTEYQNMFIKLDSWHIHHYSILRACYPDIPFFFISREPAAVIASHQRRPGIHMVPGLVDANLLNVPYRDEFNAHSGLYTAEVLREFYIKLSAIWQEKHELNYFFDYGSGVEKMVDHFFKSINLPLPMNTRITERLTRHSKYPDQLFQPEKPVDKVSYPEVEKAYATFMNHFSR</sequence>
<dbReference type="Proteomes" id="UP000295684">
    <property type="component" value="Unassembled WGS sequence"/>
</dbReference>
<name>A0A4R2H6L7_9SPHI</name>
<evidence type="ECO:0000313" key="1">
    <source>
        <dbReference type="EMBL" id="GGE38633.1"/>
    </source>
</evidence>
<reference evidence="4" key="2">
    <citation type="journal article" date="2019" name="Int. J. Syst. Evol. Microbiol.">
        <title>The Global Catalogue of Microorganisms (GCM) 10K type strain sequencing project: providing services to taxonomists for standard genome sequencing and annotation.</title>
        <authorList>
            <consortium name="The Broad Institute Genomics Platform"/>
            <consortium name="The Broad Institute Genome Sequencing Center for Infectious Disease"/>
            <person name="Wu L."/>
            <person name="Ma J."/>
        </authorList>
    </citation>
    <scope>NUCLEOTIDE SEQUENCE [LARGE SCALE GENOMIC DNA]</scope>
    <source>
        <strain evidence="4">CGMCC 1.15644</strain>
    </source>
</reference>
<dbReference type="Gene3D" id="3.40.50.300">
    <property type="entry name" value="P-loop containing nucleotide triphosphate hydrolases"/>
    <property type="match status" value="1"/>
</dbReference>
<dbReference type="Proteomes" id="UP000622648">
    <property type="component" value="Unassembled WGS sequence"/>
</dbReference>
<dbReference type="SUPFAM" id="SSF52540">
    <property type="entry name" value="P-loop containing nucleoside triphosphate hydrolases"/>
    <property type="match status" value="1"/>
</dbReference>
<evidence type="ECO:0008006" key="5">
    <source>
        <dbReference type="Google" id="ProtNLM"/>
    </source>
</evidence>
<reference evidence="2 3" key="3">
    <citation type="submission" date="2019-03" db="EMBL/GenBank/DDBJ databases">
        <title>Genomic Encyclopedia of Type Strains, Phase IV (KMG-IV): sequencing the most valuable type-strain genomes for metagenomic binning, comparative biology and taxonomic classification.</title>
        <authorList>
            <person name="Goeker M."/>
        </authorList>
    </citation>
    <scope>NUCLEOTIDE SEQUENCE [LARGE SCALE GENOMIC DNA]</scope>
    <source>
        <strain evidence="2 3">DSM 103236</strain>
    </source>
</reference>